<dbReference type="EMBL" id="JAVKGR010000011">
    <property type="protein sequence ID" value="MDR8019766.1"/>
    <property type="molecule type" value="Genomic_DNA"/>
</dbReference>
<reference evidence="1 2" key="1">
    <citation type="submission" date="2023-09" db="EMBL/GenBank/DDBJ databases">
        <title>Description of three actinobacteria isolated from air of manufacturing shop in a pharmaceutical factory.</title>
        <authorList>
            <person name="Zhang D.-F."/>
        </authorList>
    </citation>
    <scope>NUCLEOTIDE SEQUENCE [LARGE SCALE GENOMIC DNA]</scope>
    <source>
        <strain evidence="1 2">LY-0111</strain>
    </source>
</reference>
<keyword evidence="2" id="KW-1185">Reference proteome</keyword>
<sequence>MNITDGWAAVTREDRERVGHLEPLTEDYSSVQPRTLLGHTLGEPCDYIDGEDRLIEHGISELAERWTLDADTDTAVENLTIVKLSPHGIVLVDYFSAKAVDAHERRSITIEWPDLAHRLTVT</sequence>
<dbReference type="RefSeq" id="WP_310548758.1">
    <property type="nucleotide sequence ID" value="NZ_JAVKGR010000011.1"/>
</dbReference>
<name>A0ABU2DTR2_9MICC</name>
<comment type="caution">
    <text evidence="1">The sequence shown here is derived from an EMBL/GenBank/DDBJ whole genome shotgun (WGS) entry which is preliminary data.</text>
</comment>
<organism evidence="1 2">
    <name type="scientific">Nesterenkonia aerolata</name>
    <dbReference type="NCBI Taxonomy" id="3074079"/>
    <lineage>
        <taxon>Bacteria</taxon>
        <taxon>Bacillati</taxon>
        <taxon>Actinomycetota</taxon>
        <taxon>Actinomycetes</taxon>
        <taxon>Micrococcales</taxon>
        <taxon>Micrococcaceae</taxon>
        <taxon>Nesterenkonia</taxon>
    </lineage>
</organism>
<evidence type="ECO:0000313" key="2">
    <source>
        <dbReference type="Proteomes" id="UP001251870"/>
    </source>
</evidence>
<protein>
    <recommendedName>
        <fullName evidence="3">SnoaL-like protein</fullName>
    </recommendedName>
</protein>
<dbReference type="Proteomes" id="UP001251870">
    <property type="component" value="Unassembled WGS sequence"/>
</dbReference>
<accession>A0ABU2DTR2</accession>
<proteinExistence type="predicted"/>
<gene>
    <name evidence="1" type="ORF">RIL96_09355</name>
</gene>
<evidence type="ECO:0000313" key="1">
    <source>
        <dbReference type="EMBL" id="MDR8019766.1"/>
    </source>
</evidence>
<evidence type="ECO:0008006" key="3">
    <source>
        <dbReference type="Google" id="ProtNLM"/>
    </source>
</evidence>